<dbReference type="OrthoDB" id="4721712at2"/>
<evidence type="ECO:0000256" key="1">
    <source>
        <dbReference type="SAM" id="Phobius"/>
    </source>
</evidence>
<gene>
    <name evidence="2" type="ORF">BN1232_03639</name>
</gene>
<keyword evidence="1" id="KW-0472">Membrane</keyword>
<evidence type="ECO:0000313" key="2">
    <source>
        <dbReference type="EMBL" id="CQD16771.1"/>
    </source>
</evidence>
<protein>
    <submittedName>
        <fullName evidence="2">Uncharacterized protein</fullName>
    </submittedName>
</protein>
<dbReference type="RefSeq" id="WP_090603688.1">
    <property type="nucleotide sequence ID" value="NZ_CTEE01000001.1"/>
</dbReference>
<evidence type="ECO:0000313" key="3">
    <source>
        <dbReference type="Proteomes" id="UP000199251"/>
    </source>
</evidence>
<reference evidence="2 3" key="1">
    <citation type="submission" date="2015-03" db="EMBL/GenBank/DDBJ databases">
        <authorList>
            <person name="Urmite Genomes"/>
        </authorList>
    </citation>
    <scope>NUCLEOTIDE SEQUENCE [LARGE SCALE GENOMIC DNA]</scope>
    <source>
        <strain evidence="2 3">CSUR P1491</strain>
    </source>
</reference>
<dbReference type="EMBL" id="CTEE01000001">
    <property type="protein sequence ID" value="CQD16771.1"/>
    <property type="molecule type" value="Genomic_DNA"/>
</dbReference>
<keyword evidence="1" id="KW-1133">Transmembrane helix</keyword>
<keyword evidence="1" id="KW-0812">Transmembrane</keyword>
<organism evidence="2 3">
    <name type="scientific">Mycobacterium lentiflavum</name>
    <dbReference type="NCBI Taxonomy" id="141349"/>
    <lineage>
        <taxon>Bacteria</taxon>
        <taxon>Bacillati</taxon>
        <taxon>Actinomycetota</taxon>
        <taxon>Actinomycetes</taxon>
        <taxon>Mycobacteriales</taxon>
        <taxon>Mycobacteriaceae</taxon>
        <taxon>Mycobacterium</taxon>
        <taxon>Mycobacterium simiae complex</taxon>
    </lineage>
</organism>
<feature type="transmembrane region" description="Helical" evidence="1">
    <location>
        <begin position="89"/>
        <end position="111"/>
    </location>
</feature>
<dbReference type="AlphaFoldDB" id="A0A0E4CP58"/>
<name>A0A0E4CP58_MYCLN</name>
<dbReference type="Proteomes" id="UP000199251">
    <property type="component" value="Unassembled WGS sequence"/>
</dbReference>
<accession>A0A0E4CP58</accession>
<dbReference type="STRING" id="141349.BN1232_03639"/>
<proteinExistence type="predicted"/>
<sequence length="269" mass="30216">MRETDSGTPDDPHTFHDGGSVALRNAELLRWCFDHGPRVVYLLNMMALGYYQEPRASFLASIGYQRALSTRAETADQGYWHTMDNTHWWIPWLPLLGSILVTATAFLGVMINNKNSRAALRSARILDHQKWLRETLLQLGSHAAGHAFEIDRLYNVRSFATNDEVFTQNMLTLAGEIRRLSATADSLSLIGFPELAASCAEIRHAADRVVEPANTHRETIRSSAPEQHVHQTRLAVDNQLAALSEARKRFVDHAQQTLKDHALLQVDGI</sequence>